<dbReference type="InterPro" id="IPR036291">
    <property type="entry name" value="NAD(P)-bd_dom_sf"/>
</dbReference>
<dbReference type="SUPFAM" id="SSF51735">
    <property type="entry name" value="NAD(P)-binding Rossmann-fold domains"/>
    <property type="match status" value="1"/>
</dbReference>
<sequence>MTARGYAADARNPEQLRDALTQAAAELGEIQVLQYSPVPAGDFMKPVLETSAADLIGPIEQSVYGPVTAINHVLPAMRERGDGTILLINGSSAVRPNGNVTGTSVAFAAESAYGQILHGALAPEGIHVAQLIIPHAIGASEPDHEPAALAETIFGLHQNPSEFRTFVGGNAL</sequence>
<protein>
    <submittedName>
        <fullName evidence="1">SDR family oxidoreductase</fullName>
    </submittedName>
</protein>
<dbReference type="Proteomes" id="UP001486888">
    <property type="component" value="Chromosome"/>
</dbReference>
<evidence type="ECO:0000313" key="1">
    <source>
        <dbReference type="EMBL" id="XAO47607.1"/>
    </source>
</evidence>
<name>A0AAU6WII6_9MICC</name>
<evidence type="ECO:0000313" key="2">
    <source>
        <dbReference type="Proteomes" id="UP001486888"/>
    </source>
</evidence>
<dbReference type="PANTHER" id="PTHR43431:SF7">
    <property type="entry name" value="OXIDOREDUCTASE, SHORT CHAIN DEHYDROGENASE_REDUCTASE FAMILY (AFU_ORTHOLOGUE AFUA_5G14000)"/>
    <property type="match status" value="1"/>
</dbReference>
<proteinExistence type="predicted"/>
<dbReference type="Gene3D" id="3.40.50.720">
    <property type="entry name" value="NAD(P)-binding Rossmann-like Domain"/>
    <property type="match status" value="1"/>
</dbReference>
<accession>A0AAU6WII6</accession>
<dbReference type="KEGG" id="gey:QMQ05_13370"/>
<reference evidence="1 2" key="1">
    <citation type="submission" date="2023-05" db="EMBL/GenBank/DDBJ databases">
        <title>Glutamicibacter sp. B1, complete genome.</title>
        <authorList>
            <person name="Long Y.H."/>
            <person name="Fang T."/>
            <person name="Li X.Y."/>
        </authorList>
    </citation>
    <scope>NUCLEOTIDE SEQUENCE [LARGE SCALE GENOMIC DNA]</scope>
    <source>
        <strain evidence="1 2">B1</strain>
    </source>
</reference>
<dbReference type="RefSeq" id="WP_345474750.1">
    <property type="nucleotide sequence ID" value="NZ_CP125942.1"/>
</dbReference>
<dbReference type="AlphaFoldDB" id="A0AAU6WII6"/>
<keyword evidence="2" id="KW-1185">Reference proteome</keyword>
<dbReference type="PANTHER" id="PTHR43431">
    <property type="entry name" value="OXIDOREDUCTASE, SHORT CHAIN DEHYDROGENASE/REDUCTASE FAMILY (AFU_ORTHOLOGUE AFUA_5G14000)"/>
    <property type="match status" value="1"/>
</dbReference>
<dbReference type="Pfam" id="PF13561">
    <property type="entry name" value="adh_short_C2"/>
    <property type="match status" value="1"/>
</dbReference>
<gene>
    <name evidence="1" type="ORF">QMQ05_13370</name>
</gene>
<organism evidence="1 2">
    <name type="scientific">Glutamicibacter ectropisis</name>
    <dbReference type="NCBI Taxonomy" id="3046593"/>
    <lineage>
        <taxon>Bacteria</taxon>
        <taxon>Bacillati</taxon>
        <taxon>Actinomycetota</taxon>
        <taxon>Actinomycetes</taxon>
        <taxon>Micrococcales</taxon>
        <taxon>Micrococcaceae</taxon>
        <taxon>Glutamicibacter</taxon>
    </lineage>
</organism>
<dbReference type="EMBL" id="CP125942">
    <property type="protein sequence ID" value="XAO47607.1"/>
    <property type="molecule type" value="Genomic_DNA"/>
</dbReference>
<dbReference type="InterPro" id="IPR002347">
    <property type="entry name" value="SDR_fam"/>
</dbReference>